<reference evidence="7" key="1">
    <citation type="submission" date="2016-10" db="EMBL/GenBank/DDBJ databases">
        <authorList>
            <person name="Benchimol M."/>
            <person name="Almeida L.G."/>
            <person name="Vasconcelos A.T."/>
            <person name="Perreira-Neves A."/>
            <person name="Rosa I.A."/>
            <person name="Tasca T."/>
            <person name="Bogo M.R."/>
            <person name="de Souza W."/>
        </authorList>
    </citation>
    <scope>NUCLEOTIDE SEQUENCE [LARGE SCALE GENOMIC DNA]</scope>
    <source>
        <strain evidence="7">K</strain>
    </source>
</reference>
<dbReference type="RefSeq" id="XP_068370711.1">
    <property type="nucleotide sequence ID" value="XM_068489730.1"/>
</dbReference>
<dbReference type="InterPro" id="IPR012295">
    <property type="entry name" value="TBP_dom_sf"/>
</dbReference>
<gene>
    <name evidence="7" type="ORF">TRFO_00822</name>
</gene>
<dbReference type="InterPro" id="IPR011989">
    <property type="entry name" value="ARM-like"/>
</dbReference>
<evidence type="ECO:0000313" key="8">
    <source>
        <dbReference type="Proteomes" id="UP000179807"/>
    </source>
</evidence>
<dbReference type="InterPro" id="IPR009028">
    <property type="entry name" value="Coatomer/calthrin_app_sub_C"/>
</dbReference>
<dbReference type="Proteomes" id="UP000179807">
    <property type="component" value="Unassembled WGS sequence"/>
</dbReference>
<dbReference type="GO" id="GO:0030131">
    <property type="term" value="C:clathrin adaptor complex"/>
    <property type="evidence" value="ECO:0007669"/>
    <property type="project" value="InterPro"/>
</dbReference>
<dbReference type="Gene3D" id="3.30.310.10">
    <property type="entry name" value="TATA-Binding Protein"/>
    <property type="match status" value="1"/>
</dbReference>
<dbReference type="VEuPathDB" id="TrichDB:TRFO_00822"/>
<comment type="similarity">
    <text evidence="2">Belongs to the adaptor complexes large subunit family.</text>
</comment>
<dbReference type="Gene3D" id="2.60.40.1150">
    <property type="match status" value="1"/>
</dbReference>
<evidence type="ECO:0000256" key="1">
    <source>
        <dbReference type="ARBA" id="ARBA00004308"/>
    </source>
</evidence>
<dbReference type="InterPro" id="IPR013037">
    <property type="entry name" value="Clathrin_b-adaptin_app_Ig-like"/>
</dbReference>
<evidence type="ECO:0000256" key="2">
    <source>
        <dbReference type="ARBA" id="ARBA00006613"/>
    </source>
</evidence>
<dbReference type="SMART" id="SM01020">
    <property type="entry name" value="B2-adapt-app_C"/>
    <property type="match status" value="1"/>
</dbReference>
<dbReference type="OrthoDB" id="10254310at2759"/>
<keyword evidence="3" id="KW-0813">Transport</keyword>
<dbReference type="PANTHER" id="PTHR11134">
    <property type="entry name" value="ADAPTOR COMPLEX SUBUNIT BETA FAMILY MEMBER"/>
    <property type="match status" value="1"/>
</dbReference>
<evidence type="ECO:0000256" key="4">
    <source>
        <dbReference type="ARBA" id="ARBA00022927"/>
    </source>
</evidence>
<dbReference type="InterPro" id="IPR026739">
    <property type="entry name" value="AP_beta"/>
</dbReference>
<protein>
    <submittedName>
        <fullName evidence="7">Adaptin N terminal region family protein</fullName>
    </submittedName>
</protein>
<accession>A0A1J4L231</accession>
<dbReference type="SUPFAM" id="SSF49348">
    <property type="entry name" value="Clathrin adaptor appendage domain"/>
    <property type="match status" value="1"/>
</dbReference>
<dbReference type="InterPro" id="IPR013041">
    <property type="entry name" value="Clathrin_app_Ig-like_sf"/>
</dbReference>
<organism evidence="7 8">
    <name type="scientific">Tritrichomonas foetus</name>
    <dbReference type="NCBI Taxonomy" id="1144522"/>
    <lineage>
        <taxon>Eukaryota</taxon>
        <taxon>Metamonada</taxon>
        <taxon>Parabasalia</taxon>
        <taxon>Tritrichomonadida</taxon>
        <taxon>Tritrichomonadidae</taxon>
        <taxon>Tritrichomonas</taxon>
    </lineage>
</organism>
<dbReference type="AlphaFoldDB" id="A0A1J4L231"/>
<dbReference type="Pfam" id="PF09066">
    <property type="entry name" value="B2-adapt-app_C"/>
    <property type="match status" value="1"/>
</dbReference>
<sequence length="846" mass="93944">MSASQVAVQQGELQELSNRLQTATGDRVQYLGRVVALDAQGVDCTQIFPICLHAPDYQHSSYIKGRRFVGILDENYLEKNQNVQQQVIQSVLNDFEKSDPLLKGIAVRHAGKLSNDSNVDKFVPVILRGASSDDPYVRKASALAILNLHHTKPSFVDRFKLGPILKNLVEDSNPNVAANAVAALTEINAQRSEPLFTPNSNTVNNLLAAIDQATEWSQTEILDFVSTYKPKDAADARGIIARVTSRLSHANAAVVLSAIRCCLQMNMFIDDQAKVRDTLHKVVLPLVTLLNNSAPIQYIAVKSILVLLQNYKRMLSSEVSIFFCKYDDPLYMKLAKLDVILTLTNTQHVGRVLDELYEYAQQTDIEFVRKSIRAIGRIAVQFESAAAACVDKIVSLIDMKVHFVVQECIVVAVDIFRRYPGKYEGIISNINAALSGTLDDHRAKAAMVWILGEYAAQIGNAGTPLALFLDDFCEETADVQLSIITAVVKYYLICEETSDGDDMLRRVINMATNQVDNPDVRDRAFMYLALVSECPDAALDIIFPDQGNIPKLHVDLCTINPNLVSKLVPQIGTLAVLYNKEPHEFVVGSRYISMDTILDKGDAEMTEGMRAGESSIDKMKLPVLLEAGKAYGVEIRGTLLRIGDQNSFVIRFTNFSEIPLEMQQIAFNKNIFGFAPGEFQLPPSVNPQKTLTVQIPVVFSEQHLEGATPSSQIQIAVLVNRENPIFFEAPARLDLILVPADQGGKMTRDQFKTTWQGIDDDNEISMAVNGARIDSVDVAKHKMNEHRLFFLAKKGQCAYFSGKTIQGEVLIVYIIFEDGGRCQIGVKMWNRQVSQVILELVKQAIQ</sequence>
<keyword evidence="4" id="KW-0653">Protein transport</keyword>
<proteinExistence type="inferred from homology"/>
<dbReference type="GeneID" id="94824434"/>
<dbReference type="InterPro" id="IPR015151">
    <property type="entry name" value="B-adaptin_app_sub_C"/>
</dbReference>
<evidence type="ECO:0000259" key="6">
    <source>
        <dbReference type="SMART" id="SM01020"/>
    </source>
</evidence>
<evidence type="ECO:0000313" key="7">
    <source>
        <dbReference type="EMBL" id="OHT17575.1"/>
    </source>
</evidence>
<dbReference type="InterPro" id="IPR002553">
    <property type="entry name" value="Clathrin/coatomer_adapt-like_N"/>
</dbReference>
<name>A0A1J4L231_9EUKA</name>
<dbReference type="Pfam" id="PF01602">
    <property type="entry name" value="Adaptin_N"/>
    <property type="match status" value="1"/>
</dbReference>
<evidence type="ECO:0000256" key="3">
    <source>
        <dbReference type="ARBA" id="ARBA00022448"/>
    </source>
</evidence>
<dbReference type="GO" id="GO:0016192">
    <property type="term" value="P:vesicle-mediated transport"/>
    <property type="evidence" value="ECO:0007669"/>
    <property type="project" value="InterPro"/>
</dbReference>
<comment type="caution">
    <text evidence="7">The sequence shown here is derived from an EMBL/GenBank/DDBJ whole genome shotgun (WGS) entry which is preliminary data.</text>
</comment>
<dbReference type="FunFam" id="2.60.40.1150:FF:000002">
    <property type="entry name" value="Beta-adaptin-like protein C"/>
    <property type="match status" value="1"/>
</dbReference>
<dbReference type="SUPFAM" id="SSF55711">
    <property type="entry name" value="Subdomain of clathrin and coatomer appendage domain"/>
    <property type="match status" value="1"/>
</dbReference>
<dbReference type="Gene3D" id="1.25.10.10">
    <property type="entry name" value="Leucine-rich Repeat Variant"/>
    <property type="match status" value="1"/>
</dbReference>
<comment type="subcellular location">
    <subcellularLocation>
        <location evidence="1">Endomembrane system</location>
    </subcellularLocation>
</comment>
<dbReference type="GO" id="GO:0012505">
    <property type="term" value="C:endomembrane system"/>
    <property type="evidence" value="ECO:0007669"/>
    <property type="project" value="UniProtKB-SubCell"/>
</dbReference>
<evidence type="ECO:0000256" key="5">
    <source>
        <dbReference type="ARBA" id="ARBA00023136"/>
    </source>
</evidence>
<dbReference type="GO" id="GO:0006886">
    <property type="term" value="P:intracellular protein transport"/>
    <property type="evidence" value="ECO:0007669"/>
    <property type="project" value="InterPro"/>
</dbReference>
<dbReference type="EMBL" id="MLAK01000001">
    <property type="protein sequence ID" value="OHT17575.1"/>
    <property type="molecule type" value="Genomic_DNA"/>
</dbReference>
<keyword evidence="5" id="KW-0472">Membrane</keyword>
<feature type="domain" description="Beta-adaptin appendage C-terminal subdomain" evidence="6">
    <location>
        <begin position="741"/>
        <end position="846"/>
    </location>
</feature>
<keyword evidence="8" id="KW-1185">Reference proteome</keyword>
<dbReference type="InterPro" id="IPR016024">
    <property type="entry name" value="ARM-type_fold"/>
</dbReference>
<dbReference type="SUPFAM" id="SSF48371">
    <property type="entry name" value="ARM repeat"/>
    <property type="match status" value="1"/>
</dbReference>